<feature type="chain" id="PRO_5047233170" description="DUF5050 domain-containing protein" evidence="1">
    <location>
        <begin position="21"/>
        <end position="956"/>
    </location>
</feature>
<sequence length="956" mass="106607">MHKYLLAAVAASLSFLPARAQPTLPVLPQNSTALRWQQVRTPHFQVIFPEGFAPQAQRTALRLEQVYGPVSASLEKEPRPIAVVLQNQTTVSNGFVTLLPRHSEFFTTAPQDPFLAGTLGWLDLLAVHEDRHIVQYDKGQQGLGRLAYQLFGHAGLGTVALGIPDWFWEGDAVGTETLLTRSGRGRIPHFDLGLRANLLAGRRFNFSKAVAGSFRDNVPNHYVLGYFMTTNFKRSNGPTAWSDVLNRYYRFPVYPFSFSDKLRLSAGGQLRTDDLYARTITQLDSLWRAQQQALKVTPVTPFQTSPEPGVFTEYQYPQYVDDNTVLAVKSGLGDISQLVLLRRNAPEKRVFVQGLLNNPEMLSVGGGKACWPEFRPGTRWGQQVYSDIRVLDLGSGQLTKLTTKQRYTNAALSPDGNLILAVRAQSDYQNQLVVLDARTGEEKRVLPNPANDFYQQPRWRADNRSIVVVTLRPGGKLLESIDTETGQHQTLVPVGNVNLSHPQPWGDYVLYNSPQSGIDNVYAVDTRSGGQVRQVTSRPLGAYHAAVSPDGRHLAFHDFRAEGAQVVEMALQPEQWPVAAPAPALPVAYTDPLLSQEPGTRTIGTVQPDSSVSAATPLAVAPYRRLSHAFNAFSWGIIQAPTGQAFSLGIRSQDLLNTTQAVVAAGYDGAERTANASANVSYQGLFPVLDVGFQRGGRRLTTYVNSREYTDRWTYNRFTAGARLPFNLTRSKYQQALTLGAYYSGELVQGYDLPVRTITEVGFERSLHALNGTLTYSHVLRQSKRDVGPRWGQTLTASWRDTPFNSGLQARQWAAFGSLYFPGLRKHHSLRLRAGYQRQQQQQYRFSPGVFFPRGEGYVSFDQLRVGSVEYRLPLADTDWELGRLLYIQRLKATGFFDAAVGRSTVDRRYQTAGLDVTFVFNPLRLRTPLEAGFRTLYNVRTGVWQVQPLVLDIGF</sequence>
<dbReference type="PANTHER" id="PTHR36842:SF1">
    <property type="entry name" value="PROTEIN TOLB"/>
    <property type="match status" value="1"/>
</dbReference>
<evidence type="ECO:0000256" key="1">
    <source>
        <dbReference type="SAM" id="SignalP"/>
    </source>
</evidence>
<evidence type="ECO:0008006" key="4">
    <source>
        <dbReference type="Google" id="ProtNLM"/>
    </source>
</evidence>
<dbReference type="SUPFAM" id="SSF82171">
    <property type="entry name" value="DPP6 N-terminal domain-like"/>
    <property type="match status" value="1"/>
</dbReference>
<dbReference type="InterPro" id="IPR011042">
    <property type="entry name" value="6-blade_b-propeller_TolB-like"/>
</dbReference>
<name>A0ABY4FAP9_9BACT</name>
<dbReference type="Gene3D" id="2.120.10.30">
    <property type="entry name" value="TolB, C-terminal domain"/>
    <property type="match status" value="1"/>
</dbReference>
<accession>A0ABY4FAP9</accession>
<organism evidence="2 3">
    <name type="scientific">Hymenobacter cellulosivorans</name>
    <dbReference type="NCBI Taxonomy" id="2932249"/>
    <lineage>
        <taxon>Bacteria</taxon>
        <taxon>Pseudomonadati</taxon>
        <taxon>Bacteroidota</taxon>
        <taxon>Cytophagia</taxon>
        <taxon>Cytophagales</taxon>
        <taxon>Hymenobacteraceae</taxon>
        <taxon>Hymenobacter</taxon>
    </lineage>
</organism>
<dbReference type="RefSeq" id="WP_244719011.1">
    <property type="nucleotide sequence ID" value="NZ_CP095049.1"/>
</dbReference>
<feature type="signal peptide" evidence="1">
    <location>
        <begin position="1"/>
        <end position="20"/>
    </location>
</feature>
<evidence type="ECO:0000313" key="3">
    <source>
        <dbReference type="Proteomes" id="UP000831785"/>
    </source>
</evidence>
<dbReference type="EMBL" id="CP095049">
    <property type="protein sequence ID" value="UOQ53569.1"/>
    <property type="molecule type" value="Genomic_DNA"/>
</dbReference>
<proteinExistence type="predicted"/>
<evidence type="ECO:0000313" key="2">
    <source>
        <dbReference type="EMBL" id="UOQ53569.1"/>
    </source>
</evidence>
<reference evidence="2 3" key="1">
    <citation type="submission" date="2022-04" db="EMBL/GenBank/DDBJ databases">
        <title>Hymenobacter sp. isolated from the air.</title>
        <authorList>
            <person name="Won M."/>
            <person name="Lee C.-M."/>
            <person name="Woen H.-Y."/>
            <person name="Kwon S.-W."/>
        </authorList>
    </citation>
    <scope>NUCLEOTIDE SEQUENCE [LARGE SCALE GENOMIC DNA]</scope>
    <source>
        <strain evidence="3">5116 S-27</strain>
    </source>
</reference>
<gene>
    <name evidence="2" type="ORF">MUN80_02150</name>
</gene>
<dbReference type="PANTHER" id="PTHR36842">
    <property type="entry name" value="PROTEIN TOLB HOMOLOG"/>
    <property type="match status" value="1"/>
</dbReference>
<protein>
    <recommendedName>
        <fullName evidence="4">DUF5050 domain-containing protein</fullName>
    </recommendedName>
</protein>
<dbReference type="Proteomes" id="UP000831785">
    <property type="component" value="Chromosome"/>
</dbReference>
<keyword evidence="1" id="KW-0732">Signal</keyword>
<keyword evidence="3" id="KW-1185">Reference proteome</keyword>